<dbReference type="EMBL" id="LWMV01000218">
    <property type="protein sequence ID" value="KZX10302.1"/>
    <property type="molecule type" value="Genomic_DNA"/>
</dbReference>
<organism evidence="3 4">
    <name type="scientific">Methanobrevibacter curvatus</name>
    <dbReference type="NCBI Taxonomy" id="49547"/>
    <lineage>
        <taxon>Archaea</taxon>
        <taxon>Methanobacteriati</taxon>
        <taxon>Methanobacteriota</taxon>
        <taxon>Methanomada group</taxon>
        <taxon>Methanobacteria</taxon>
        <taxon>Methanobacteriales</taxon>
        <taxon>Methanobacteriaceae</taxon>
        <taxon>Methanobrevibacter</taxon>
    </lineage>
</organism>
<dbReference type="PATRIC" id="fig|49547.3.peg.1943"/>
<dbReference type="InterPro" id="IPR055377">
    <property type="entry name" value="GH3_M"/>
</dbReference>
<dbReference type="PANTHER" id="PTHR31901:SF9">
    <property type="entry name" value="GH3 DOMAIN-CONTAINING PROTEIN"/>
    <property type="match status" value="1"/>
</dbReference>
<proteinExistence type="predicted"/>
<accession>A0A165Z6D2</accession>
<dbReference type="Proteomes" id="UP000077245">
    <property type="component" value="Unassembled WGS sequence"/>
</dbReference>
<evidence type="ECO:0000259" key="2">
    <source>
        <dbReference type="Pfam" id="PF23572"/>
    </source>
</evidence>
<dbReference type="PANTHER" id="PTHR31901">
    <property type="entry name" value="GH3 DOMAIN-CONTAINING PROTEIN"/>
    <property type="match status" value="1"/>
</dbReference>
<dbReference type="Pfam" id="PF03321">
    <property type="entry name" value="GH3"/>
    <property type="match status" value="1"/>
</dbReference>
<dbReference type="AlphaFoldDB" id="A0A165Z6D2"/>
<dbReference type="Pfam" id="PF23572">
    <property type="entry name" value="GH3_C"/>
    <property type="match status" value="1"/>
</dbReference>
<evidence type="ECO:0000259" key="1">
    <source>
        <dbReference type="Pfam" id="PF23571"/>
    </source>
</evidence>
<evidence type="ECO:0000313" key="4">
    <source>
        <dbReference type="Proteomes" id="UP000077245"/>
    </source>
</evidence>
<feature type="domain" description="GH3 C-terminal" evidence="2">
    <location>
        <begin position="440"/>
        <end position="550"/>
    </location>
</feature>
<dbReference type="Pfam" id="PF23571">
    <property type="entry name" value="GH3_M"/>
    <property type="match status" value="1"/>
</dbReference>
<dbReference type="OrthoDB" id="75343at2157"/>
<dbReference type="STRING" id="49547.MBCUR_18400"/>
<dbReference type="GO" id="GO:0016881">
    <property type="term" value="F:acid-amino acid ligase activity"/>
    <property type="evidence" value="ECO:0007669"/>
    <property type="project" value="TreeGrafter"/>
</dbReference>
<comment type="caution">
    <text evidence="3">The sequence shown here is derived from an EMBL/GenBank/DDBJ whole genome shotgun (WGS) entry which is preliminary data.</text>
</comment>
<name>A0A165Z6D2_9EURY</name>
<reference evidence="3 4" key="1">
    <citation type="submission" date="2016-04" db="EMBL/GenBank/DDBJ databases">
        <title>Genome sequence of Methanobrevibacter curvatus DSM 11111.</title>
        <authorList>
            <person name="Poehlein A."/>
            <person name="Seedorf H."/>
            <person name="Daniel R."/>
        </authorList>
    </citation>
    <scope>NUCLEOTIDE SEQUENCE [LARGE SCALE GENOMIC DNA]</scope>
    <source>
        <strain evidence="3 4">DSM 11111</strain>
    </source>
</reference>
<keyword evidence="4" id="KW-1185">Reference proteome</keyword>
<dbReference type="InterPro" id="IPR004993">
    <property type="entry name" value="GH3"/>
</dbReference>
<sequence>MDVSKLTLSGQKNLKDISNGKKIYENFMEMTKDPIKHNEEFLLKLLEDNKDTVYGKKYDFANIKSIKEFQSKVPVTEYDDYIEYILPMAMNGTSELITAYNVDHYCKSSGTLGNPKKIPFSVNAQESMQDCTNSYLKALVADKIGLNWIDSKTMSLIELSIETLESGATYGAISAKFMLQFKDYIKELFTSPFEAFFPENDTNTRYLHARFGLMEKNVGMVQCAFYNFFLEILRYIESDWELLVNDIEKGTIHETIKMSNKVRESLMEKIEPEPNRAAELREIFKEGFDNHIVKKIWPSLAILAGTGTGGFASYAKKIKEKYTGDDVKFLYTGLNASEGNFSVPYDLETQDSIFMPNNVFYEFRPVESEDLTSLLTLDQLKVGEEYEIIITNISGFYRYRMQDIIRISGMFNNMPKMEFLYRLNQTVNLAGEKTTEIVLRNTLNRTEKEFNFDLIEFSMYPDSDCSPPTYKFLIEALNIPEGVKKEDIRQFIQDDLSSSNPSFGDKIKKGILGEIELDYLFEETYLLYRDMMIMKGTSSAQLKPPRVIVNESQRKFFFALIDNEL</sequence>
<evidence type="ECO:0000313" key="3">
    <source>
        <dbReference type="EMBL" id="KZX10302.1"/>
    </source>
</evidence>
<dbReference type="InterPro" id="IPR055378">
    <property type="entry name" value="GH3_C"/>
</dbReference>
<feature type="domain" description="GH3 middle" evidence="1">
    <location>
        <begin position="353"/>
        <end position="422"/>
    </location>
</feature>
<dbReference type="RefSeq" id="WP_067092606.1">
    <property type="nucleotide sequence ID" value="NZ_LWMV01000218.1"/>
</dbReference>
<protein>
    <submittedName>
        <fullName evidence="3">GH3 auxin-responsive promoter</fullName>
    </submittedName>
</protein>
<dbReference type="GO" id="GO:0005737">
    <property type="term" value="C:cytoplasm"/>
    <property type="evidence" value="ECO:0007669"/>
    <property type="project" value="TreeGrafter"/>
</dbReference>
<gene>
    <name evidence="3" type="ORF">MBCUR_18400</name>
</gene>